<dbReference type="InterPro" id="IPR020209">
    <property type="entry name" value="Cas6b_C"/>
</dbReference>
<dbReference type="Proteomes" id="UP000014974">
    <property type="component" value="Unassembled WGS sequence"/>
</dbReference>
<name>S7VJZ0_9BACT</name>
<dbReference type="Pfam" id="PF17955">
    <property type="entry name" value="Cas6b_N"/>
    <property type="match status" value="1"/>
</dbReference>
<evidence type="ECO:0000259" key="2">
    <source>
        <dbReference type="Pfam" id="PF17955"/>
    </source>
</evidence>
<organism evidence="3 4">
    <name type="scientific">Cyclobacterium qasimii M12-11B</name>
    <dbReference type="NCBI Taxonomy" id="641524"/>
    <lineage>
        <taxon>Bacteria</taxon>
        <taxon>Pseudomonadati</taxon>
        <taxon>Bacteroidota</taxon>
        <taxon>Cytophagia</taxon>
        <taxon>Cytophagales</taxon>
        <taxon>Cyclobacteriaceae</taxon>
        <taxon>Cyclobacterium</taxon>
    </lineage>
</organism>
<dbReference type="PATRIC" id="fig|641524.5.peg.1238"/>
<evidence type="ECO:0000313" key="3">
    <source>
        <dbReference type="EMBL" id="EPR69812.1"/>
    </source>
</evidence>
<feature type="domain" description="Cas6b N-terminal" evidence="2">
    <location>
        <begin position="3"/>
        <end position="105"/>
    </location>
</feature>
<dbReference type="RefSeq" id="WP_020893831.1">
    <property type="nucleotide sequence ID" value="NZ_ATNM01000060.1"/>
</dbReference>
<protein>
    <submittedName>
        <fullName evidence="3">Uncharacterized protein</fullName>
    </submittedName>
</protein>
<feature type="domain" description="Cas6b C-terminal" evidence="1">
    <location>
        <begin position="109"/>
        <end position="221"/>
    </location>
</feature>
<dbReference type="AlphaFoldDB" id="S7VJZ0"/>
<dbReference type="InterPro" id="IPR041528">
    <property type="entry name" value="Cas6b_N"/>
</dbReference>
<evidence type="ECO:0000259" key="1">
    <source>
        <dbReference type="Pfam" id="PF17262"/>
    </source>
</evidence>
<dbReference type="Pfam" id="PF17262">
    <property type="entry name" value="Cas6b_C"/>
    <property type="match status" value="1"/>
</dbReference>
<proteinExistence type="predicted"/>
<reference evidence="3 4" key="1">
    <citation type="journal article" date="2013" name="Genome Announc.">
        <title>Draft Genome Sequence of Cyclobacterium qasimii Strain M12-11BT, Isolated from Arctic Marine Sediment.</title>
        <authorList>
            <person name="Shivaji S."/>
            <person name="Ara S."/>
            <person name="Singh A."/>
            <person name="Kumar Pinnaka A."/>
        </authorList>
    </citation>
    <scope>NUCLEOTIDE SEQUENCE [LARGE SCALE GENOMIC DNA]</scope>
    <source>
        <strain evidence="3 4">M12-11B</strain>
    </source>
</reference>
<accession>S7VJZ0</accession>
<dbReference type="eggNOG" id="ENOG503038X">
    <property type="taxonomic scope" value="Bacteria"/>
</dbReference>
<dbReference type="OrthoDB" id="656505at2"/>
<dbReference type="STRING" id="641524.ADICYQ_1253"/>
<sequence>MPNIKVIKIIFDTILKTHEIPAFRGAIINVVGREHVIFHNHLGDKQYHYAYPLVQYKTQGRNAGIVCIGDGVDEIHHFFTKNEGMIRLGNQQRSLQVEHVKLNKFQVEVSETSTHYQIKDWLALNDKNYQRFEQLELLQEKLVFLEKILIGNILSFAKGVGWTVDQPIQANITGLPESSWVRHKGIKLKAMDLTFRSNVSLPEDIGLGKGASTGFGTLQKIKIKIYLYEQVFIWGQYTGHPEFYFSDE</sequence>
<comment type="caution">
    <text evidence="3">The sequence shown here is derived from an EMBL/GenBank/DDBJ whole genome shotgun (WGS) entry which is preliminary data.</text>
</comment>
<gene>
    <name evidence="3" type="ORF">ADICYQ_1253</name>
</gene>
<dbReference type="EMBL" id="ATNM01000060">
    <property type="protein sequence ID" value="EPR69812.1"/>
    <property type="molecule type" value="Genomic_DNA"/>
</dbReference>
<evidence type="ECO:0000313" key="4">
    <source>
        <dbReference type="Proteomes" id="UP000014974"/>
    </source>
</evidence>